<feature type="transmembrane region" description="Helical" evidence="7">
    <location>
        <begin position="21"/>
        <end position="41"/>
    </location>
</feature>
<comment type="similarity">
    <text evidence="6">Belongs to the ABC-4 integral membrane protein family.</text>
</comment>
<evidence type="ECO:0000256" key="7">
    <source>
        <dbReference type="SAM" id="Phobius"/>
    </source>
</evidence>
<evidence type="ECO:0000256" key="3">
    <source>
        <dbReference type="ARBA" id="ARBA00022692"/>
    </source>
</evidence>
<keyword evidence="2" id="KW-1003">Cell membrane</keyword>
<gene>
    <name evidence="10" type="ordered locus">HCH_01261</name>
</gene>
<sequence length="398" mass="42663">MKAPDLLKMVTRTINFGRTRAVLTSLGITIGIAAVALLTSIGEGVRSYVMDEFSQFGARIIAINPGRNITGGMGGILSTVRPLSIQDAEALRQAPYVEYVVPVVQGAGALEYKQRARNVDIFGVSADMPAAWRFAVAQGRFLPRNNDARSSPYAVIGHKVKQELFQGESPLGQLIRIGGMRFRVIGVIEPKGDMLGFDLDDTAYIPADLALDLFNREGLMEIDVIFSPATDSTYMSALIKKMLIQRHGREDFTLITQDQMLTSLNSILSVLTLAVGLLGSISLLVGGVGILTTMTTSVRERTSEIGLLRALGATRAQVLSLFLAEAVTLSTIGGICGLLLMGGVTALAFLFAPEFPIRPHIPFLLIALLLSSLIGLIAGVVPALQASRLNPIDALRTE</sequence>
<feature type="transmembrane region" description="Helical" evidence="7">
    <location>
        <begin position="363"/>
        <end position="384"/>
    </location>
</feature>
<evidence type="ECO:0000313" key="10">
    <source>
        <dbReference type="EMBL" id="ABC28130.1"/>
    </source>
</evidence>
<evidence type="ECO:0000313" key="11">
    <source>
        <dbReference type="Proteomes" id="UP000000238"/>
    </source>
</evidence>
<dbReference type="InterPro" id="IPR003838">
    <property type="entry name" value="ABC3_permease_C"/>
</dbReference>
<keyword evidence="4 7" id="KW-1133">Transmembrane helix</keyword>
<organism evidence="10 11">
    <name type="scientific">Hahella chejuensis (strain KCTC 2396)</name>
    <dbReference type="NCBI Taxonomy" id="349521"/>
    <lineage>
        <taxon>Bacteria</taxon>
        <taxon>Pseudomonadati</taxon>
        <taxon>Pseudomonadota</taxon>
        <taxon>Gammaproteobacteria</taxon>
        <taxon>Oceanospirillales</taxon>
        <taxon>Hahellaceae</taxon>
        <taxon>Hahella</taxon>
    </lineage>
</organism>
<protein>
    <submittedName>
        <fullName evidence="10">ABC-type antimicrobial peptide transport system, permease component</fullName>
    </submittedName>
</protein>
<name>Q2SMJ4_HAHCH</name>
<dbReference type="EMBL" id="CP000155">
    <property type="protein sequence ID" value="ABC28130.1"/>
    <property type="molecule type" value="Genomic_DNA"/>
</dbReference>
<keyword evidence="11" id="KW-1185">Reference proteome</keyword>
<evidence type="ECO:0000256" key="5">
    <source>
        <dbReference type="ARBA" id="ARBA00023136"/>
    </source>
</evidence>
<keyword evidence="3 7" id="KW-0812">Transmembrane</keyword>
<dbReference type="HOGENOM" id="CLU_000604_8_0_6"/>
<feature type="transmembrane region" description="Helical" evidence="7">
    <location>
        <begin position="267"/>
        <end position="294"/>
    </location>
</feature>
<dbReference type="STRING" id="349521.HCH_01261"/>
<accession>Q2SMJ4</accession>
<evidence type="ECO:0000259" key="9">
    <source>
        <dbReference type="Pfam" id="PF12704"/>
    </source>
</evidence>
<dbReference type="Pfam" id="PF12704">
    <property type="entry name" value="MacB_PCD"/>
    <property type="match status" value="1"/>
</dbReference>
<dbReference type="Proteomes" id="UP000000238">
    <property type="component" value="Chromosome"/>
</dbReference>
<dbReference type="KEGG" id="hch:HCH_01261"/>
<evidence type="ECO:0000256" key="6">
    <source>
        <dbReference type="ARBA" id="ARBA00038076"/>
    </source>
</evidence>
<reference evidence="10 11" key="1">
    <citation type="journal article" date="2005" name="Nucleic Acids Res.">
        <title>Genomic blueprint of Hahella chejuensis, a marine microbe producing an algicidal agent.</title>
        <authorList>
            <person name="Jeong H."/>
            <person name="Yim J.H."/>
            <person name="Lee C."/>
            <person name="Choi S.-H."/>
            <person name="Park Y.K."/>
            <person name="Yoon S.H."/>
            <person name="Hur C.-G."/>
            <person name="Kang H.-Y."/>
            <person name="Kim D."/>
            <person name="Lee H.H."/>
            <person name="Park K.H."/>
            <person name="Park S.-H."/>
            <person name="Park H.-S."/>
            <person name="Lee H.K."/>
            <person name="Oh T.K."/>
            <person name="Kim J.F."/>
        </authorList>
    </citation>
    <scope>NUCLEOTIDE SEQUENCE [LARGE SCALE GENOMIC DNA]</scope>
    <source>
        <strain evidence="10 11">KCTC 2396</strain>
    </source>
</reference>
<dbReference type="RefSeq" id="WP_011395203.1">
    <property type="nucleotide sequence ID" value="NC_007645.1"/>
</dbReference>
<evidence type="ECO:0000259" key="8">
    <source>
        <dbReference type="Pfam" id="PF02687"/>
    </source>
</evidence>
<evidence type="ECO:0000256" key="1">
    <source>
        <dbReference type="ARBA" id="ARBA00004651"/>
    </source>
</evidence>
<evidence type="ECO:0000256" key="2">
    <source>
        <dbReference type="ARBA" id="ARBA00022475"/>
    </source>
</evidence>
<proteinExistence type="inferred from homology"/>
<feature type="domain" description="MacB-like periplasmic core" evidence="9">
    <location>
        <begin position="22"/>
        <end position="239"/>
    </location>
</feature>
<dbReference type="eggNOG" id="COG0577">
    <property type="taxonomic scope" value="Bacteria"/>
</dbReference>
<dbReference type="GO" id="GO:0022857">
    <property type="term" value="F:transmembrane transporter activity"/>
    <property type="evidence" value="ECO:0007669"/>
    <property type="project" value="TreeGrafter"/>
</dbReference>
<keyword evidence="5 7" id="KW-0472">Membrane</keyword>
<dbReference type="PANTHER" id="PTHR30572">
    <property type="entry name" value="MEMBRANE COMPONENT OF TRANSPORTER-RELATED"/>
    <property type="match status" value="1"/>
</dbReference>
<dbReference type="PANTHER" id="PTHR30572:SF4">
    <property type="entry name" value="ABC TRANSPORTER PERMEASE YTRF"/>
    <property type="match status" value="1"/>
</dbReference>
<dbReference type="OrthoDB" id="9802264at2"/>
<dbReference type="GO" id="GO:0005886">
    <property type="term" value="C:plasma membrane"/>
    <property type="evidence" value="ECO:0007669"/>
    <property type="project" value="UniProtKB-SubCell"/>
</dbReference>
<comment type="subcellular location">
    <subcellularLocation>
        <location evidence="1">Cell membrane</location>
        <topology evidence="1">Multi-pass membrane protein</topology>
    </subcellularLocation>
</comment>
<evidence type="ECO:0000256" key="4">
    <source>
        <dbReference type="ARBA" id="ARBA00022989"/>
    </source>
</evidence>
<dbReference type="InterPro" id="IPR025857">
    <property type="entry name" value="MacB_PCD"/>
</dbReference>
<dbReference type="InterPro" id="IPR050250">
    <property type="entry name" value="Macrolide_Exporter_MacB"/>
</dbReference>
<feature type="domain" description="ABC3 transporter permease C-terminal" evidence="8">
    <location>
        <begin position="278"/>
        <end position="391"/>
    </location>
</feature>
<dbReference type="Pfam" id="PF02687">
    <property type="entry name" value="FtsX"/>
    <property type="match status" value="1"/>
</dbReference>
<dbReference type="AlphaFoldDB" id="Q2SMJ4"/>
<feature type="transmembrane region" description="Helical" evidence="7">
    <location>
        <begin position="330"/>
        <end position="351"/>
    </location>
</feature>